<evidence type="ECO:0000313" key="3">
    <source>
        <dbReference type="Proteomes" id="UP001321018"/>
    </source>
</evidence>
<evidence type="ECO:0000313" key="2">
    <source>
        <dbReference type="EMBL" id="MCU4744488.1"/>
    </source>
</evidence>
<dbReference type="Gene3D" id="3.40.50.300">
    <property type="entry name" value="P-loop containing nucleotide triphosphate hydrolases"/>
    <property type="match status" value="1"/>
</dbReference>
<dbReference type="Pfam" id="PF13614">
    <property type="entry name" value="AAA_31"/>
    <property type="match status" value="1"/>
</dbReference>
<accession>A0AAP3E452</accession>
<dbReference type="InterPro" id="IPR027417">
    <property type="entry name" value="P-loop_NTPase"/>
</dbReference>
<reference evidence="2" key="1">
    <citation type="submission" date="2022-09" db="EMBL/GenBank/DDBJ databases">
        <title>Enrichment on poylsaccharides allowed isolation of novel metabolic and taxonomic groups of Haloarchaea.</title>
        <authorList>
            <person name="Sorokin D.Y."/>
            <person name="Elcheninov A.G."/>
            <person name="Khizhniak T.V."/>
            <person name="Kolganova T.V."/>
            <person name="Kublanov I.V."/>
        </authorList>
    </citation>
    <scope>NUCLEOTIDE SEQUENCE</scope>
    <source>
        <strain evidence="2">AArc-xg1-1</strain>
    </source>
</reference>
<dbReference type="PANTHER" id="PTHR13696:SF99">
    <property type="entry name" value="COBYRINIC ACID AC-DIAMIDE SYNTHASE"/>
    <property type="match status" value="1"/>
</dbReference>
<dbReference type="PANTHER" id="PTHR13696">
    <property type="entry name" value="P-LOOP CONTAINING NUCLEOSIDE TRIPHOSPHATE HYDROLASE"/>
    <property type="match status" value="1"/>
</dbReference>
<comment type="caution">
    <text evidence="2">The sequence shown here is derived from an EMBL/GenBank/DDBJ whole genome shotgun (WGS) entry which is preliminary data.</text>
</comment>
<evidence type="ECO:0000259" key="1">
    <source>
        <dbReference type="Pfam" id="PF13614"/>
    </source>
</evidence>
<dbReference type="SUPFAM" id="SSF52540">
    <property type="entry name" value="P-loop containing nucleoside triphosphate hydrolases"/>
    <property type="match status" value="1"/>
</dbReference>
<dbReference type="Proteomes" id="UP001321018">
    <property type="component" value="Unassembled WGS sequence"/>
</dbReference>
<feature type="domain" description="AAA" evidence="1">
    <location>
        <begin position="7"/>
        <end position="178"/>
    </location>
</feature>
<gene>
    <name evidence="2" type="ORF">OB960_24260</name>
</gene>
<dbReference type="RefSeq" id="WP_338006295.1">
    <property type="nucleotide sequence ID" value="NZ_JAOPKA010000030.1"/>
</dbReference>
<dbReference type="AlphaFoldDB" id="A0AAP3E452"/>
<organism evidence="2 3">
    <name type="scientific">Natronoglomus mannanivorans</name>
    <dbReference type="NCBI Taxonomy" id="2979990"/>
    <lineage>
        <taxon>Archaea</taxon>
        <taxon>Methanobacteriati</taxon>
        <taxon>Methanobacteriota</taxon>
        <taxon>Stenosarchaea group</taxon>
        <taxon>Halobacteria</taxon>
        <taxon>Halobacteriales</taxon>
        <taxon>Natrialbaceae</taxon>
        <taxon>Natronoglomus</taxon>
    </lineage>
</organism>
<name>A0AAP3E452_9EURY</name>
<protein>
    <submittedName>
        <fullName evidence="2">ParA family protein</fullName>
    </submittedName>
</protein>
<dbReference type="CDD" id="cd02042">
    <property type="entry name" value="ParAB_family"/>
    <property type="match status" value="1"/>
</dbReference>
<sequence>MPQTNRLTLYNAKGGTGKTTVGINVAGALAQRGKSVCFVDLDPQGNATEGLGFVEIYDLEDPNLLDHLLEADRDPSELVLEHEEFDVIPSNVEMLNAEYELSIDDYEGYPAVEYLDDLLDDLDGQWDYILIDAPPFFGEITDNALYASKNVLIPALTESTSERAVELLLDQIVRLEREEDIFVDEIAAVANRVETNNEAERMKEWMESAFPDIPVFNVRKRVALQRAHSEGVSIFKHEESSDMEAVFLEIADAVIEHFGDTQ</sequence>
<proteinExistence type="predicted"/>
<dbReference type="InterPro" id="IPR050678">
    <property type="entry name" value="DNA_Partitioning_ATPase"/>
</dbReference>
<dbReference type="EMBL" id="JAOPKA010000030">
    <property type="protein sequence ID" value="MCU4744488.1"/>
    <property type="molecule type" value="Genomic_DNA"/>
</dbReference>
<dbReference type="InterPro" id="IPR025669">
    <property type="entry name" value="AAA_dom"/>
</dbReference>